<name>A0A5E4PYE3_9NEOP</name>
<evidence type="ECO:0000256" key="2">
    <source>
        <dbReference type="ARBA" id="ARBA00022490"/>
    </source>
</evidence>
<dbReference type="Pfam" id="PF10629">
    <property type="entry name" value="CMI2B-like"/>
    <property type="match status" value="2"/>
</dbReference>
<accession>A0A5E4PYE3</accession>
<keyword evidence="4" id="KW-0966">Cell projection</keyword>
<dbReference type="EMBL" id="FZQP02000948">
    <property type="protein sequence ID" value="VVC91040.1"/>
    <property type="molecule type" value="Genomic_DNA"/>
</dbReference>
<keyword evidence="8" id="KW-1185">Reference proteome</keyword>
<reference evidence="7 8" key="1">
    <citation type="submission" date="2017-07" db="EMBL/GenBank/DDBJ databases">
        <authorList>
            <person name="Talla V."/>
            <person name="Backstrom N."/>
        </authorList>
    </citation>
    <scope>NUCLEOTIDE SEQUENCE [LARGE SCALE GENOMIC DNA]</scope>
</reference>
<protein>
    <recommendedName>
        <fullName evidence="6">Ciliary microtubule inner protein 2A-C-like domain-containing protein</fullName>
    </recommendedName>
</protein>
<evidence type="ECO:0000256" key="1">
    <source>
        <dbReference type="ARBA" id="ARBA00004430"/>
    </source>
</evidence>
<keyword evidence="3" id="KW-0206">Cytoskeleton</keyword>
<dbReference type="PANTHER" id="PTHR22146:SF17">
    <property type="entry name" value="PROTEIN FAM166B-LIKE PROTEIN"/>
    <property type="match status" value="1"/>
</dbReference>
<dbReference type="InterPro" id="IPR018902">
    <property type="entry name" value="CMI2A-C-like_dom"/>
</dbReference>
<feature type="domain" description="Ciliary microtubule inner protein 2A-C-like" evidence="6">
    <location>
        <begin position="92"/>
        <end position="143"/>
    </location>
</feature>
<evidence type="ECO:0000313" key="7">
    <source>
        <dbReference type="EMBL" id="VVC91040.1"/>
    </source>
</evidence>
<proteinExistence type="inferred from homology"/>
<comment type="subcellular location">
    <subcellularLocation>
        <location evidence="1">Cytoplasm</location>
        <location evidence="1">Cytoskeleton</location>
        <location evidence="1">Cilium axoneme</location>
    </subcellularLocation>
</comment>
<evidence type="ECO:0000256" key="4">
    <source>
        <dbReference type="ARBA" id="ARBA00023273"/>
    </source>
</evidence>
<feature type="domain" description="Ciliary microtubule inner protein 2A-C-like" evidence="6">
    <location>
        <begin position="24"/>
        <end position="62"/>
    </location>
</feature>
<dbReference type="GO" id="GO:0005930">
    <property type="term" value="C:axoneme"/>
    <property type="evidence" value="ECO:0007669"/>
    <property type="project" value="UniProtKB-SubCell"/>
</dbReference>
<dbReference type="AlphaFoldDB" id="A0A5E4PYE3"/>
<keyword evidence="2" id="KW-0963">Cytoplasm</keyword>
<dbReference type="PANTHER" id="PTHR22146">
    <property type="entry name" value="CAT EYE SYNDROME CRITICAL REGION PROTEIN 6"/>
    <property type="match status" value="1"/>
</dbReference>
<dbReference type="Proteomes" id="UP000324832">
    <property type="component" value="Unassembled WGS sequence"/>
</dbReference>
<evidence type="ECO:0000259" key="6">
    <source>
        <dbReference type="Pfam" id="PF10629"/>
    </source>
</evidence>
<evidence type="ECO:0000256" key="3">
    <source>
        <dbReference type="ARBA" id="ARBA00023212"/>
    </source>
</evidence>
<comment type="similarity">
    <text evidence="5">Belongs to the CIMIP2 family.</text>
</comment>
<sequence>MTQSEEKLKNKQSNGTKLSVTCRYTGHCPLLKFRYGKCYGDNTRQILREIRTKGLFDKPLQYRPGDNYELDNVVRKGPIKDVYDGMHNRESTYMTGYTGYVPGMNFTYGKSYGRTADDCMTNFVENQRQLKRKANFNKSYVRSRSAPKMETVHSRDEIRRDLSRFVEINKYKDNAISAEFPPIAGYTGHIPRIKGSEASLSQRYHCAAKRGLQLIQMEREKRKELQNADANIRAILKPNDKKYSYINWG</sequence>
<organism evidence="7 8">
    <name type="scientific">Leptidea sinapis</name>
    <dbReference type="NCBI Taxonomy" id="189913"/>
    <lineage>
        <taxon>Eukaryota</taxon>
        <taxon>Metazoa</taxon>
        <taxon>Ecdysozoa</taxon>
        <taxon>Arthropoda</taxon>
        <taxon>Hexapoda</taxon>
        <taxon>Insecta</taxon>
        <taxon>Pterygota</taxon>
        <taxon>Neoptera</taxon>
        <taxon>Endopterygota</taxon>
        <taxon>Lepidoptera</taxon>
        <taxon>Glossata</taxon>
        <taxon>Ditrysia</taxon>
        <taxon>Papilionoidea</taxon>
        <taxon>Pieridae</taxon>
        <taxon>Dismorphiinae</taxon>
        <taxon>Leptidea</taxon>
    </lineage>
</organism>
<evidence type="ECO:0000313" key="8">
    <source>
        <dbReference type="Proteomes" id="UP000324832"/>
    </source>
</evidence>
<dbReference type="GO" id="GO:0015630">
    <property type="term" value="C:microtubule cytoskeleton"/>
    <property type="evidence" value="ECO:0007669"/>
    <property type="project" value="UniProtKB-ARBA"/>
</dbReference>
<gene>
    <name evidence="7" type="ORF">LSINAPIS_LOCUS3818</name>
</gene>
<evidence type="ECO:0000256" key="5">
    <source>
        <dbReference type="ARBA" id="ARBA00035661"/>
    </source>
</evidence>